<dbReference type="CDD" id="cd02440">
    <property type="entry name" value="AdoMet_MTases"/>
    <property type="match status" value="1"/>
</dbReference>
<dbReference type="STRING" id="1314777.A0A164W394"/>
<organism evidence="2 3">
    <name type="scientific">Sistotremastrum niveocremeum HHB9708</name>
    <dbReference type="NCBI Taxonomy" id="1314777"/>
    <lineage>
        <taxon>Eukaryota</taxon>
        <taxon>Fungi</taxon>
        <taxon>Dikarya</taxon>
        <taxon>Basidiomycota</taxon>
        <taxon>Agaricomycotina</taxon>
        <taxon>Agaricomycetes</taxon>
        <taxon>Sistotremastrales</taxon>
        <taxon>Sistotremastraceae</taxon>
        <taxon>Sertulicium</taxon>
        <taxon>Sertulicium niveocremeum</taxon>
    </lineage>
</organism>
<proteinExistence type="predicted"/>
<reference evidence="2 3" key="1">
    <citation type="journal article" date="2016" name="Mol. Biol. Evol.">
        <title>Comparative Genomics of Early-Diverging Mushroom-Forming Fungi Provides Insights into the Origins of Lignocellulose Decay Capabilities.</title>
        <authorList>
            <person name="Nagy L.G."/>
            <person name="Riley R."/>
            <person name="Tritt A."/>
            <person name="Adam C."/>
            <person name="Daum C."/>
            <person name="Floudas D."/>
            <person name="Sun H."/>
            <person name="Yadav J.S."/>
            <person name="Pangilinan J."/>
            <person name="Larsson K.H."/>
            <person name="Matsuura K."/>
            <person name="Barry K."/>
            <person name="Labutti K."/>
            <person name="Kuo R."/>
            <person name="Ohm R.A."/>
            <person name="Bhattacharya S.S."/>
            <person name="Shirouzu T."/>
            <person name="Yoshinaga Y."/>
            <person name="Martin F.M."/>
            <person name="Grigoriev I.V."/>
            <person name="Hibbett D.S."/>
        </authorList>
    </citation>
    <scope>NUCLEOTIDE SEQUENCE [LARGE SCALE GENOMIC DNA]</scope>
    <source>
        <strain evidence="2 3">HHB9708</strain>
    </source>
</reference>
<protein>
    <submittedName>
        <fullName evidence="2">S-adenosyl-L-methionine-dependent methyltransferase</fullName>
    </submittedName>
</protein>
<dbReference type="Pfam" id="PF13649">
    <property type="entry name" value="Methyltransf_25"/>
    <property type="match status" value="1"/>
</dbReference>
<keyword evidence="3" id="KW-1185">Reference proteome</keyword>
<dbReference type="OrthoDB" id="2013972at2759"/>
<accession>A0A164W394</accession>
<dbReference type="InterPro" id="IPR029063">
    <property type="entry name" value="SAM-dependent_MTases_sf"/>
</dbReference>
<dbReference type="GO" id="GO:0032259">
    <property type="term" value="P:methylation"/>
    <property type="evidence" value="ECO:0007669"/>
    <property type="project" value="UniProtKB-KW"/>
</dbReference>
<gene>
    <name evidence="2" type="ORF">SISNIDRAFT_484242</name>
</gene>
<dbReference type="Proteomes" id="UP000076722">
    <property type="component" value="Unassembled WGS sequence"/>
</dbReference>
<keyword evidence="2" id="KW-0489">Methyltransferase</keyword>
<dbReference type="PANTHER" id="PTHR43591">
    <property type="entry name" value="METHYLTRANSFERASE"/>
    <property type="match status" value="1"/>
</dbReference>
<dbReference type="InterPro" id="IPR041698">
    <property type="entry name" value="Methyltransf_25"/>
</dbReference>
<evidence type="ECO:0000313" key="2">
    <source>
        <dbReference type="EMBL" id="KZS94704.1"/>
    </source>
</evidence>
<dbReference type="SUPFAM" id="SSF53335">
    <property type="entry name" value="S-adenosyl-L-methionine-dependent methyltransferases"/>
    <property type="match status" value="1"/>
</dbReference>
<feature type="domain" description="Methyltransferase" evidence="1">
    <location>
        <begin position="76"/>
        <end position="167"/>
    </location>
</feature>
<keyword evidence="2" id="KW-0808">Transferase</keyword>
<evidence type="ECO:0000259" key="1">
    <source>
        <dbReference type="Pfam" id="PF13649"/>
    </source>
</evidence>
<name>A0A164W394_9AGAM</name>
<dbReference type="EMBL" id="KV419403">
    <property type="protein sequence ID" value="KZS94704.1"/>
    <property type="molecule type" value="Genomic_DNA"/>
</dbReference>
<evidence type="ECO:0000313" key="3">
    <source>
        <dbReference type="Proteomes" id="UP000076722"/>
    </source>
</evidence>
<dbReference type="Gene3D" id="3.40.50.150">
    <property type="entry name" value="Vaccinia Virus protein VP39"/>
    <property type="match status" value="1"/>
</dbReference>
<dbReference type="AlphaFoldDB" id="A0A164W394"/>
<sequence length="286" mass="31552">MATTAITELASSTRELHGRKMNAKSEAYILPADLPEIDRLNLQHRLWARLMGSICSLSKDQLDGLLKKRDGPPPAILDLGRGTGVWSVEMAQAYPHAKVVGLDLVDSKPILLPPNCTFVTGDMTKGLAAYEKQFDLVHIRLVICHLKEHDTKRLVLNEAIKCLRPGGVIVVSDYNESMNNEKLEPVPPANDDDEVNSDTVALESVVDFARFFFPSSSFDFDSQAEFSEANLWAQIPQICCEILLKRTEISRLRDPAIGAQWAPTPTPPRKFVVGLVVSVVHAGQNG</sequence>
<dbReference type="GO" id="GO:0008168">
    <property type="term" value="F:methyltransferase activity"/>
    <property type="evidence" value="ECO:0007669"/>
    <property type="project" value="UniProtKB-KW"/>
</dbReference>